<dbReference type="InterPro" id="IPR036721">
    <property type="entry name" value="RCK_C_sf"/>
</dbReference>
<evidence type="ECO:0000256" key="2">
    <source>
        <dbReference type="ARBA" id="ARBA00005551"/>
    </source>
</evidence>
<name>A0A3N1UNS3_9BACT</name>
<evidence type="ECO:0000256" key="6">
    <source>
        <dbReference type="ARBA" id="ARBA00022989"/>
    </source>
</evidence>
<protein>
    <submittedName>
        <fullName evidence="10">Putative Kef-type K+ transport protein</fullName>
    </submittedName>
</protein>
<dbReference type="Gene3D" id="3.30.70.1450">
    <property type="entry name" value="Regulator of K+ conductance, C-terminal domain"/>
    <property type="match status" value="2"/>
</dbReference>
<dbReference type="SUPFAM" id="SSF116726">
    <property type="entry name" value="TrkA C-terminal domain-like"/>
    <property type="match status" value="2"/>
</dbReference>
<dbReference type="InterPro" id="IPR036291">
    <property type="entry name" value="NAD(P)-bd_dom_sf"/>
</dbReference>
<feature type="transmembrane region" description="Helical" evidence="8">
    <location>
        <begin position="58"/>
        <end position="75"/>
    </location>
</feature>
<dbReference type="InterPro" id="IPR006153">
    <property type="entry name" value="Cation/H_exchanger_TM"/>
</dbReference>
<dbReference type="Proteomes" id="UP000276223">
    <property type="component" value="Unassembled WGS sequence"/>
</dbReference>
<dbReference type="AlphaFoldDB" id="A0A3N1UNS3"/>
<dbReference type="Pfam" id="PF02080">
    <property type="entry name" value="TrkA_C"/>
    <property type="match status" value="2"/>
</dbReference>
<evidence type="ECO:0000256" key="5">
    <source>
        <dbReference type="ARBA" id="ARBA00022692"/>
    </source>
</evidence>
<dbReference type="PANTHER" id="PTHR42751">
    <property type="entry name" value="SODIUM/HYDROGEN EXCHANGER FAMILY/TRKA DOMAIN PROTEIN"/>
    <property type="match status" value="1"/>
</dbReference>
<keyword evidence="3" id="KW-0813">Transport</keyword>
<keyword evidence="6 8" id="KW-1133">Transmembrane helix</keyword>
<keyword evidence="7 8" id="KW-0472">Membrane</keyword>
<gene>
    <name evidence="10" type="ORF">EDC27_2736</name>
</gene>
<dbReference type="GO" id="GO:0016020">
    <property type="term" value="C:membrane"/>
    <property type="evidence" value="ECO:0007669"/>
    <property type="project" value="UniProtKB-SubCell"/>
</dbReference>
<feature type="transmembrane region" description="Helical" evidence="8">
    <location>
        <begin position="261"/>
        <end position="279"/>
    </location>
</feature>
<feature type="transmembrane region" description="Helical" evidence="8">
    <location>
        <begin position="31"/>
        <end position="52"/>
    </location>
</feature>
<dbReference type="InterPro" id="IPR038770">
    <property type="entry name" value="Na+/solute_symporter_sf"/>
</dbReference>
<evidence type="ECO:0000256" key="7">
    <source>
        <dbReference type="ARBA" id="ARBA00023136"/>
    </source>
</evidence>
<keyword evidence="11" id="KW-1185">Reference proteome</keyword>
<feature type="transmembrane region" description="Helical" evidence="8">
    <location>
        <begin position="300"/>
        <end position="321"/>
    </location>
</feature>
<dbReference type="OrthoDB" id="9781411at2"/>
<sequence length="717" mass="77833">MTGENSFVEIAAILGLATLLGMIGQKLRQPLIIMFLATGILAGPSFFGIIHSYEQIELLAHIGIALLLFIVGLKLDLHLIRTTGPVALATGLGQIIFTSIIGFLIALAFGMTYLSAAYVAVALTFSSTIIIVKLLSDKREIDSLHGQIAIGFLIVQDIAAILALVALTTFGSAATDPGGALGSALLIGAKGVGFLGVVALLMKYVLPYICRRLAHSPEMLTLFAIAWAVVLGAGSELLGFSKEVGAFLAGVSLASTDYRELIGARLTSLRDFLLLFFFIDLGARLDWSAAGSQLGASLTFSLFVLIGNPLIVLVIMGLMGYRRRTSFLAGLTVAQISEFSLIVAALGLSIGHITNETVGLITLVGVVTIFVSTYMILYSGQLYHILSGPLRLFERRDPIREAAIDTAVDAEALDVILVGLGNYGSGLAEYLLRRGKSVLAVDFDPGVLERWRARGVPVVYGDMADPEMHEHLPLNRARWVISAVRSREMNLALISTLKENRYQGKVALTARDDSEARDFERAGAHLVFRPFKDATEQAADALTTALDFLPKQVDWPISFVEVRVRSDAYAAGQTLRDIPLSFRGVSVIAVSRGGQVYYEPEPDFRIFPADRLVLMGSPDELKEAEKCINELRAQKTAEDQDRFEIAEIKVSRDSKIFGQSLADLRFRQQYGVTLVGIRRGEKQMTNISPADRVMGGDCLIVIGKSRAIRNLKAREPL</sequence>
<feature type="transmembrane region" description="Helical" evidence="8">
    <location>
        <begin position="87"/>
        <end position="109"/>
    </location>
</feature>
<keyword evidence="5 8" id="KW-0812">Transmembrane</keyword>
<feature type="transmembrane region" description="Helical" evidence="8">
    <location>
        <begin position="6"/>
        <end position="24"/>
    </location>
</feature>
<feature type="domain" description="RCK C-terminal" evidence="9">
    <location>
        <begin position="546"/>
        <end position="630"/>
    </location>
</feature>
<dbReference type="InterPro" id="IPR006037">
    <property type="entry name" value="RCK_C"/>
</dbReference>
<feature type="transmembrane region" description="Helical" evidence="8">
    <location>
        <begin position="327"/>
        <end position="350"/>
    </location>
</feature>
<dbReference type="PROSITE" id="PS51202">
    <property type="entry name" value="RCK_C"/>
    <property type="match status" value="2"/>
</dbReference>
<reference evidence="10 11" key="1">
    <citation type="submission" date="2018-11" db="EMBL/GenBank/DDBJ databases">
        <title>Genomic Encyclopedia of Type Strains, Phase IV (KMG-IV): sequencing the most valuable type-strain genomes for metagenomic binning, comparative biology and taxonomic classification.</title>
        <authorList>
            <person name="Goeker M."/>
        </authorList>
    </citation>
    <scope>NUCLEOTIDE SEQUENCE [LARGE SCALE GENOMIC DNA]</scope>
    <source>
        <strain evidence="10 11">DSM 22027</strain>
    </source>
</reference>
<comment type="caution">
    <text evidence="10">The sequence shown here is derived from an EMBL/GenBank/DDBJ whole genome shotgun (WGS) entry which is preliminary data.</text>
</comment>
<keyword evidence="4" id="KW-0633">Potassium transport</keyword>
<feature type="transmembrane region" description="Helical" evidence="8">
    <location>
        <begin position="148"/>
        <end position="174"/>
    </location>
</feature>
<comment type="subcellular location">
    <subcellularLocation>
        <location evidence="1">Membrane</location>
        <topology evidence="1">Multi-pass membrane protein</topology>
    </subcellularLocation>
</comment>
<evidence type="ECO:0000256" key="8">
    <source>
        <dbReference type="SAM" id="Phobius"/>
    </source>
</evidence>
<dbReference type="RefSeq" id="WP_123291194.1">
    <property type="nucleotide sequence ID" value="NZ_RJVA01000015.1"/>
</dbReference>
<dbReference type="GO" id="GO:0015297">
    <property type="term" value="F:antiporter activity"/>
    <property type="evidence" value="ECO:0007669"/>
    <property type="project" value="InterPro"/>
</dbReference>
<evidence type="ECO:0000313" key="10">
    <source>
        <dbReference type="EMBL" id="ROQ90127.1"/>
    </source>
</evidence>
<comment type="similarity">
    <text evidence="2">Belongs to the monovalent cation:proton antiporter 2 (CPA2) transporter (TC 2.A.37) family.</text>
</comment>
<organism evidence="10 11">
    <name type="scientific">Desulfosoma caldarium</name>
    <dbReference type="NCBI Taxonomy" id="610254"/>
    <lineage>
        <taxon>Bacteria</taxon>
        <taxon>Pseudomonadati</taxon>
        <taxon>Thermodesulfobacteriota</taxon>
        <taxon>Syntrophobacteria</taxon>
        <taxon>Syntrophobacterales</taxon>
        <taxon>Syntrophobacteraceae</taxon>
        <taxon>Desulfosoma</taxon>
    </lineage>
</organism>
<feature type="transmembrane region" description="Helical" evidence="8">
    <location>
        <begin position="115"/>
        <end position="136"/>
    </location>
</feature>
<dbReference type="Gene3D" id="3.40.50.720">
    <property type="entry name" value="NAD(P)-binding Rossmann-like Domain"/>
    <property type="match status" value="1"/>
</dbReference>
<dbReference type="EMBL" id="RJVA01000015">
    <property type="protein sequence ID" value="ROQ90127.1"/>
    <property type="molecule type" value="Genomic_DNA"/>
</dbReference>
<dbReference type="GO" id="GO:0008324">
    <property type="term" value="F:monoatomic cation transmembrane transporter activity"/>
    <property type="evidence" value="ECO:0007669"/>
    <property type="project" value="InterPro"/>
</dbReference>
<feature type="domain" description="RCK C-terminal" evidence="9">
    <location>
        <begin position="632"/>
        <end position="717"/>
    </location>
</feature>
<evidence type="ECO:0000313" key="11">
    <source>
        <dbReference type="Proteomes" id="UP000276223"/>
    </source>
</evidence>
<accession>A0A3N1UNS3</accession>
<dbReference type="Pfam" id="PF00999">
    <property type="entry name" value="Na_H_Exchanger"/>
    <property type="match status" value="1"/>
</dbReference>
<proteinExistence type="inferred from homology"/>
<dbReference type="Gene3D" id="1.20.1530.20">
    <property type="match status" value="1"/>
</dbReference>
<feature type="transmembrane region" description="Helical" evidence="8">
    <location>
        <begin position="222"/>
        <end position="241"/>
    </location>
</feature>
<evidence type="ECO:0000259" key="9">
    <source>
        <dbReference type="PROSITE" id="PS51202"/>
    </source>
</evidence>
<dbReference type="InterPro" id="IPR003148">
    <property type="entry name" value="RCK_N"/>
</dbReference>
<feature type="transmembrane region" description="Helical" evidence="8">
    <location>
        <begin position="357"/>
        <end position="377"/>
    </location>
</feature>
<dbReference type="Pfam" id="PF02254">
    <property type="entry name" value="TrkA_N"/>
    <property type="match status" value="1"/>
</dbReference>
<evidence type="ECO:0000256" key="3">
    <source>
        <dbReference type="ARBA" id="ARBA00022448"/>
    </source>
</evidence>
<dbReference type="PANTHER" id="PTHR42751:SF3">
    <property type="entry name" value="SODIUM_GLUTAMATE SYMPORTER"/>
    <property type="match status" value="1"/>
</dbReference>
<dbReference type="GO" id="GO:1902600">
    <property type="term" value="P:proton transmembrane transport"/>
    <property type="evidence" value="ECO:0007669"/>
    <property type="project" value="InterPro"/>
</dbReference>
<feature type="transmembrane region" description="Helical" evidence="8">
    <location>
        <begin position="180"/>
        <end position="201"/>
    </location>
</feature>
<keyword evidence="4" id="KW-0406">Ion transport</keyword>
<evidence type="ECO:0000256" key="4">
    <source>
        <dbReference type="ARBA" id="ARBA00022538"/>
    </source>
</evidence>
<keyword evidence="4" id="KW-0630">Potassium</keyword>
<dbReference type="SUPFAM" id="SSF51735">
    <property type="entry name" value="NAD(P)-binding Rossmann-fold domains"/>
    <property type="match status" value="1"/>
</dbReference>
<evidence type="ECO:0000256" key="1">
    <source>
        <dbReference type="ARBA" id="ARBA00004141"/>
    </source>
</evidence>
<dbReference type="GO" id="GO:0006813">
    <property type="term" value="P:potassium ion transport"/>
    <property type="evidence" value="ECO:0007669"/>
    <property type="project" value="UniProtKB-KW"/>
</dbReference>